<gene>
    <name evidence="2" type="ORF">CVLEPA_LOCUS12911</name>
</gene>
<accession>A0ABP0FSD5</accession>
<protein>
    <submittedName>
        <fullName evidence="2">Uncharacterized protein</fullName>
    </submittedName>
</protein>
<dbReference type="SUPFAM" id="SSF48452">
    <property type="entry name" value="TPR-like"/>
    <property type="match status" value="1"/>
</dbReference>
<dbReference type="InterPro" id="IPR032675">
    <property type="entry name" value="LRR_dom_sf"/>
</dbReference>
<dbReference type="Proteomes" id="UP001642483">
    <property type="component" value="Unassembled WGS sequence"/>
</dbReference>
<evidence type="ECO:0000313" key="3">
    <source>
        <dbReference type="Proteomes" id="UP001642483"/>
    </source>
</evidence>
<keyword evidence="3" id="KW-1185">Reference proteome</keyword>
<proteinExistence type="predicted"/>
<organism evidence="2 3">
    <name type="scientific">Clavelina lepadiformis</name>
    <name type="common">Light-bulb sea squirt</name>
    <name type="synonym">Ascidia lepadiformis</name>
    <dbReference type="NCBI Taxonomy" id="159417"/>
    <lineage>
        <taxon>Eukaryota</taxon>
        <taxon>Metazoa</taxon>
        <taxon>Chordata</taxon>
        <taxon>Tunicata</taxon>
        <taxon>Ascidiacea</taxon>
        <taxon>Aplousobranchia</taxon>
        <taxon>Clavelinidae</taxon>
        <taxon>Clavelina</taxon>
    </lineage>
</organism>
<dbReference type="SUPFAM" id="SSF52047">
    <property type="entry name" value="RNI-like"/>
    <property type="match status" value="1"/>
</dbReference>
<comment type="caution">
    <text evidence="2">The sequence shown here is derived from an EMBL/GenBank/DDBJ whole genome shotgun (WGS) entry which is preliminary data.</text>
</comment>
<dbReference type="Gene3D" id="1.25.40.10">
    <property type="entry name" value="Tetratricopeptide repeat domain"/>
    <property type="match status" value="1"/>
</dbReference>
<evidence type="ECO:0000313" key="2">
    <source>
        <dbReference type="EMBL" id="CAK8682228.1"/>
    </source>
</evidence>
<reference evidence="2 3" key="1">
    <citation type="submission" date="2024-02" db="EMBL/GenBank/DDBJ databases">
        <authorList>
            <person name="Daric V."/>
            <person name="Darras S."/>
        </authorList>
    </citation>
    <scope>NUCLEOTIDE SEQUENCE [LARGE SCALE GENOMIC DNA]</scope>
</reference>
<dbReference type="InterPro" id="IPR011990">
    <property type="entry name" value="TPR-like_helical_dom_sf"/>
</dbReference>
<dbReference type="EMBL" id="CAWYQH010000090">
    <property type="protein sequence ID" value="CAK8682228.1"/>
    <property type="molecule type" value="Genomic_DNA"/>
</dbReference>
<dbReference type="Gene3D" id="3.80.10.10">
    <property type="entry name" value="Ribonuclease Inhibitor"/>
    <property type="match status" value="1"/>
</dbReference>
<evidence type="ECO:0000256" key="1">
    <source>
        <dbReference type="SAM" id="MobiDB-lite"/>
    </source>
</evidence>
<feature type="region of interest" description="Disordered" evidence="1">
    <location>
        <begin position="455"/>
        <end position="479"/>
    </location>
</feature>
<name>A0ABP0FSD5_CLALP</name>
<sequence length="829" mass="93491">MVKYFSKFQNIFTLHLLSLNTGAQSGQGGFQQLASQSHIELFGFKISGFPALVLGGAVSFSLIIVFADPDSRAIVVNAFADMAKSCVTRISQGSLVVEVVTMGTEAKEKLLQAYSSGKIAEDLKKSLWKDAGDDFKIELATYKKIRTSEKEFLEIQTHTESSKKYRFEGIPSEIILSSSPVLRDESRVIMQLSASKMSMLIVKDGKVDVSFTDEVGSSYESEIKMKHLLDSTNTESVKKSKTFVDEEFSKMQNKIEPDVDIIHELKQVCQKCCKDENARKLLHLYEKIHKLNDDQLTMAAAQIFPEELSLSFIELTKSEVKSLSCILAQVENSLKWLDLTGCFPNPEDLSQIFSAIKKMAGKIATLNISCNIVSGLDMDFLSKVDEDLWMWGCYSAVDGWFEDGSGKRNANQREIISIQQIIDQLNNPDLKVYATFGKPLRSNYFTDVLKKPVFEQNPSTSKPKDSQVPTPEDASYRPGLETMSEKISSINDLISNEKIDEALTVCESLISTIKSNSLTGKDAFDVGNDIIDLTSTLRSEKYSPTILTLLLLAGGLHKQIDDPTEKVKLMERCAFECYYSVWRYKKNLQRTTYRHVISRMTDFVQSIQSVKVDDEKLAASSKARCWLTIAKCHRYLAEYSRAIEVLQPAIATLESTFGDGCRKMWLYSACCNNIGTYYAHNNQPEEAEIFYVKSFHAYQEVEDSSEQSKMEEIHRTINNLCDLYQDHPTMTRNKGSDVYNFLQKQTELTGLPRFWNMLSSLRLMILLNLDGDVKSICNKLVTMATNISPPADQRNNLYIYLKATAKLLSSKNDDGSVKPLLECADKFKK</sequence>